<gene>
    <name evidence="3" type="ORF">HH1059_08570</name>
</gene>
<dbReference type="InterPro" id="IPR007314">
    <property type="entry name" value="Cofac_haem-bd_dom"/>
</dbReference>
<evidence type="ECO:0000313" key="3">
    <source>
        <dbReference type="EMBL" id="BAU57550.1"/>
    </source>
</evidence>
<evidence type="ECO:0000256" key="1">
    <source>
        <dbReference type="SAM" id="SignalP"/>
    </source>
</evidence>
<dbReference type="KEGG" id="hhk:HH1059_08570"/>
<feature type="domain" description="PDZ" evidence="2">
    <location>
        <begin position="294"/>
        <end position="365"/>
    </location>
</feature>
<dbReference type="SUPFAM" id="SSF50156">
    <property type="entry name" value="PDZ domain-like"/>
    <property type="match status" value="1"/>
</dbReference>
<dbReference type="InterPro" id="IPR036034">
    <property type="entry name" value="PDZ_sf"/>
</dbReference>
<sequence length="378" mass="41946">MRQRSIVISTALAASTILGCGSLAAEPDCSTPGTWYSTEADEELSTAETINRLGDASYILLGERHDSSEHHRWQLHMLSGLLGKGMLTAVGFEMFPRSSQAAVDSWIDGQLTEDSFLSKSNWDEVWGFEPELYMPLFHFVRMHQIPSQAINVDRATVRKVREIGLDELSSEQREGVSKPADPLEDYQQQLAEVLERHPGDIDQQHFIEAQTFWDRAMAEGLKKAHDDHGAPVVGIVGMGHAQYGHGIPFQLNDLGHDDVVVLLPHEAGQPCPQDNRADYLFVVATPEADDPEPPRMGVGMEMDDEELVKIVQVLSESPAADAGIATGDRVIKAAGEKITHPRDLQQAVQNQPHGTWLPLLIERDGEQLQKIIKFPREE</sequence>
<keyword evidence="4" id="KW-1185">Reference proteome</keyword>
<dbReference type="RefSeq" id="WP_096408686.1">
    <property type="nucleotide sequence ID" value="NZ_AP017372.2"/>
</dbReference>
<feature type="signal peptide" evidence="1">
    <location>
        <begin position="1"/>
        <end position="24"/>
    </location>
</feature>
<name>A0A110B508_HALHR</name>
<dbReference type="SUPFAM" id="SSF159501">
    <property type="entry name" value="EreA/ChaN-like"/>
    <property type="match status" value="1"/>
</dbReference>
<dbReference type="CDD" id="cd14727">
    <property type="entry name" value="ChanN-like"/>
    <property type="match status" value="1"/>
</dbReference>
<organism evidence="3 4">
    <name type="scientific">Halorhodospira halochloris</name>
    <name type="common">Ectothiorhodospira halochloris</name>
    <dbReference type="NCBI Taxonomy" id="1052"/>
    <lineage>
        <taxon>Bacteria</taxon>
        <taxon>Pseudomonadati</taxon>
        <taxon>Pseudomonadota</taxon>
        <taxon>Gammaproteobacteria</taxon>
        <taxon>Chromatiales</taxon>
        <taxon>Ectothiorhodospiraceae</taxon>
        <taxon>Halorhodospira</taxon>
    </lineage>
</organism>
<dbReference type="Pfam" id="PF13180">
    <property type="entry name" value="PDZ_2"/>
    <property type="match status" value="1"/>
</dbReference>
<dbReference type="Pfam" id="PF04187">
    <property type="entry name" value="Cofac_haem_bdg"/>
    <property type="match status" value="1"/>
</dbReference>
<dbReference type="Proteomes" id="UP000218890">
    <property type="component" value="Chromosome"/>
</dbReference>
<evidence type="ECO:0000313" key="4">
    <source>
        <dbReference type="Proteomes" id="UP000218890"/>
    </source>
</evidence>
<feature type="chain" id="PRO_5007142899" description="PDZ domain-containing protein" evidence="1">
    <location>
        <begin position="25"/>
        <end position="378"/>
    </location>
</feature>
<dbReference type="Gene3D" id="3.40.50.11550">
    <property type="match status" value="1"/>
</dbReference>
<dbReference type="SMART" id="SM00228">
    <property type="entry name" value="PDZ"/>
    <property type="match status" value="1"/>
</dbReference>
<dbReference type="EMBL" id="AP017372">
    <property type="protein sequence ID" value="BAU57550.1"/>
    <property type="molecule type" value="Genomic_DNA"/>
</dbReference>
<dbReference type="Gene3D" id="2.30.42.10">
    <property type="match status" value="1"/>
</dbReference>
<dbReference type="PROSITE" id="PS51257">
    <property type="entry name" value="PROKAR_LIPOPROTEIN"/>
    <property type="match status" value="1"/>
</dbReference>
<keyword evidence="1" id="KW-0732">Signal</keyword>
<accession>A0A110B508</accession>
<protein>
    <recommendedName>
        <fullName evidence="2">PDZ domain-containing protein</fullName>
    </recommendedName>
</protein>
<dbReference type="OrthoDB" id="9795827at2"/>
<dbReference type="AlphaFoldDB" id="A0A110B508"/>
<evidence type="ECO:0000259" key="2">
    <source>
        <dbReference type="SMART" id="SM00228"/>
    </source>
</evidence>
<dbReference type="InterPro" id="IPR001478">
    <property type="entry name" value="PDZ"/>
</dbReference>
<reference evidence="3" key="1">
    <citation type="submission" date="2016-02" db="EMBL/GenBank/DDBJ databases">
        <title>Halorhodospira halochloris DSM-1059 complete genome, version 2.</title>
        <authorList>
            <person name="Tsukatani Y."/>
        </authorList>
    </citation>
    <scope>NUCLEOTIDE SEQUENCE</scope>
    <source>
        <strain evidence="3">DSM 1059</strain>
    </source>
</reference>
<proteinExistence type="predicted"/>